<dbReference type="InterPro" id="IPR042070">
    <property type="entry name" value="PucR_C-HTH_sf"/>
</dbReference>
<dbReference type="EMBL" id="JBHSAX010000002">
    <property type="protein sequence ID" value="MFC3960685.1"/>
    <property type="molecule type" value="Genomic_DNA"/>
</dbReference>
<dbReference type="PANTHER" id="PTHR33744:SF1">
    <property type="entry name" value="DNA-BINDING TRANSCRIPTIONAL ACTIVATOR ADER"/>
    <property type="match status" value="1"/>
</dbReference>
<sequence>MTVTLPERELLEIASLDAPDEVTALTRQCLAAALATADGDDTTEHIAEIERAAAGWARTGVPIDAVHHAVHSGYRIGLDLVAARRTEGEVRRDDYDTLVAGMRAMLTALDRMTTAISMAYVRELRSAAADHHTAVHTLTSALLGGYSTSTMTRECGIEPAERYAVVALQIPTHPDAADPALDGDVVVRRTLRRAQAALAAHAGRDTLALLSVDGGTVLLPAHAVTDASLEALIAELSAAARVPITATVVHADKHAIPDAADRAHQLLDTVTLIGARGGLHRFERMALEFQLTRPGPARDCLAAILNPLDEHPELLATLRTHLENDFNRQLTARQLHIHANTVDHRLKRIAQFTGLDPTCGADIWKLRSALVARSADVAAPRARRDRYALST</sequence>
<protein>
    <submittedName>
        <fullName evidence="3">PucR family transcriptional regulator</fullName>
    </submittedName>
</protein>
<evidence type="ECO:0000259" key="1">
    <source>
        <dbReference type="Pfam" id="PF13556"/>
    </source>
</evidence>
<dbReference type="Gene3D" id="1.10.10.2840">
    <property type="entry name" value="PucR C-terminal helix-turn-helix domain"/>
    <property type="match status" value="1"/>
</dbReference>
<dbReference type="Pfam" id="PF14361">
    <property type="entry name" value="RsbRD_N"/>
    <property type="match status" value="1"/>
</dbReference>
<evidence type="ECO:0000313" key="3">
    <source>
        <dbReference type="EMBL" id="MFC3960685.1"/>
    </source>
</evidence>
<feature type="domain" description="RsbT co-antagonist protein RsbRD N-terminal" evidence="2">
    <location>
        <begin position="16"/>
        <end position="134"/>
    </location>
</feature>
<dbReference type="InterPro" id="IPR025736">
    <property type="entry name" value="PucR_C-HTH_dom"/>
</dbReference>
<accession>A0ABV8DLW5</accession>
<dbReference type="InterPro" id="IPR051448">
    <property type="entry name" value="CdaR-like_regulators"/>
</dbReference>
<dbReference type="Pfam" id="PF13556">
    <property type="entry name" value="HTH_30"/>
    <property type="match status" value="1"/>
</dbReference>
<organism evidence="3 4">
    <name type="scientific">Nocardia jiangsuensis</name>
    <dbReference type="NCBI Taxonomy" id="1691563"/>
    <lineage>
        <taxon>Bacteria</taxon>
        <taxon>Bacillati</taxon>
        <taxon>Actinomycetota</taxon>
        <taxon>Actinomycetes</taxon>
        <taxon>Mycobacteriales</taxon>
        <taxon>Nocardiaceae</taxon>
        <taxon>Nocardia</taxon>
    </lineage>
</organism>
<feature type="domain" description="PucR C-terminal helix-turn-helix" evidence="1">
    <location>
        <begin position="314"/>
        <end position="371"/>
    </location>
</feature>
<name>A0ABV8DLW5_9NOCA</name>
<proteinExistence type="predicted"/>
<reference evidence="4" key="1">
    <citation type="journal article" date="2019" name="Int. J. Syst. Evol. Microbiol.">
        <title>The Global Catalogue of Microorganisms (GCM) 10K type strain sequencing project: providing services to taxonomists for standard genome sequencing and annotation.</title>
        <authorList>
            <consortium name="The Broad Institute Genomics Platform"/>
            <consortium name="The Broad Institute Genome Sequencing Center for Infectious Disease"/>
            <person name="Wu L."/>
            <person name="Ma J."/>
        </authorList>
    </citation>
    <scope>NUCLEOTIDE SEQUENCE [LARGE SCALE GENOMIC DNA]</scope>
    <source>
        <strain evidence="4">CGMCC 4.7330</strain>
    </source>
</reference>
<comment type="caution">
    <text evidence="3">The sequence shown here is derived from an EMBL/GenBank/DDBJ whole genome shotgun (WGS) entry which is preliminary data.</text>
</comment>
<keyword evidence="4" id="KW-1185">Reference proteome</keyword>
<dbReference type="PANTHER" id="PTHR33744">
    <property type="entry name" value="CARBOHYDRATE DIACID REGULATOR"/>
    <property type="match status" value="1"/>
</dbReference>
<gene>
    <name evidence="3" type="ORF">ACFO0B_01635</name>
</gene>
<dbReference type="InterPro" id="IPR025751">
    <property type="entry name" value="RsbRD_N_dom"/>
</dbReference>
<dbReference type="Proteomes" id="UP001595696">
    <property type="component" value="Unassembled WGS sequence"/>
</dbReference>
<dbReference type="RefSeq" id="WP_378610447.1">
    <property type="nucleotide sequence ID" value="NZ_JBHSAX010000002.1"/>
</dbReference>
<evidence type="ECO:0000313" key="4">
    <source>
        <dbReference type="Proteomes" id="UP001595696"/>
    </source>
</evidence>
<evidence type="ECO:0000259" key="2">
    <source>
        <dbReference type="Pfam" id="PF14361"/>
    </source>
</evidence>